<proteinExistence type="predicted"/>
<reference evidence="2 3" key="1">
    <citation type="submission" date="2017-07" db="EMBL/GenBank/DDBJ databases">
        <title>Fictibacillus sp. nov. GDSW-R2A3 Genome sequencing and assembly.</title>
        <authorList>
            <person name="Mayilraj S."/>
        </authorList>
    </citation>
    <scope>NUCLEOTIDE SEQUENCE [LARGE SCALE GENOMIC DNA]</scope>
    <source>
        <strain evidence="2 3">GDSW-R2A3</strain>
    </source>
</reference>
<comment type="caution">
    <text evidence="2">The sequence shown here is derived from an EMBL/GenBank/DDBJ whole genome shotgun (WGS) entry which is preliminary data.</text>
</comment>
<dbReference type="AlphaFoldDB" id="A0A235F9S4"/>
<dbReference type="OrthoDB" id="7041918at2"/>
<dbReference type="InterPro" id="IPR046171">
    <property type="entry name" value="DUF6173"/>
</dbReference>
<gene>
    <name evidence="2" type="ORF">CGZ90_12120</name>
</gene>
<evidence type="ECO:0000313" key="3">
    <source>
        <dbReference type="Proteomes" id="UP000215059"/>
    </source>
</evidence>
<dbReference type="EMBL" id="NOII01000003">
    <property type="protein sequence ID" value="OYD57773.1"/>
    <property type="molecule type" value="Genomic_DNA"/>
</dbReference>
<organism evidence="2 3">
    <name type="scientific">Fictibacillus aquaticus</name>
    <dbReference type="NCBI Taxonomy" id="2021314"/>
    <lineage>
        <taxon>Bacteria</taxon>
        <taxon>Bacillati</taxon>
        <taxon>Bacillota</taxon>
        <taxon>Bacilli</taxon>
        <taxon>Bacillales</taxon>
        <taxon>Fictibacillaceae</taxon>
        <taxon>Fictibacillus</taxon>
    </lineage>
</organism>
<protein>
    <submittedName>
        <fullName evidence="2">Uncharacterized protein</fullName>
    </submittedName>
</protein>
<evidence type="ECO:0000313" key="2">
    <source>
        <dbReference type="EMBL" id="OYD57773.1"/>
    </source>
</evidence>
<sequence>MPAEVTHPVEASPKVPSNPNLASDFHKALMNMINEFDAQLDHEHEVGMKLVSFGKTIQFHVSQIGYVNPSLITFAGFTPEEHPVKLIQHVSQLSFLLMEVKRLKPEEPKKRIGFTIEG</sequence>
<feature type="region of interest" description="Disordered" evidence="1">
    <location>
        <begin position="1"/>
        <end position="20"/>
    </location>
</feature>
<name>A0A235F9S4_9BACL</name>
<keyword evidence="3" id="KW-1185">Reference proteome</keyword>
<evidence type="ECO:0000256" key="1">
    <source>
        <dbReference type="SAM" id="MobiDB-lite"/>
    </source>
</evidence>
<accession>A0A235F9S4</accession>
<dbReference type="Pfam" id="PF19670">
    <property type="entry name" value="DUF6173"/>
    <property type="match status" value="1"/>
</dbReference>
<dbReference type="Proteomes" id="UP000215059">
    <property type="component" value="Unassembled WGS sequence"/>
</dbReference>